<keyword evidence="2" id="KW-0436">Ligase</keyword>
<dbReference type="SUPFAM" id="SSF56801">
    <property type="entry name" value="Acetyl-CoA synthetase-like"/>
    <property type="match status" value="1"/>
</dbReference>
<reference evidence="4 5" key="1">
    <citation type="submission" date="2016-11" db="EMBL/GenBank/DDBJ databases">
        <title>Study of marine rhodopsin-containing bacteria.</title>
        <authorList>
            <person name="Yoshizawa S."/>
            <person name="Kumagai Y."/>
            <person name="Kogure K."/>
        </authorList>
    </citation>
    <scope>NUCLEOTIDE SEQUENCE [LARGE SCALE GENOMIC DNA]</scope>
    <source>
        <strain evidence="4 5">SAORIC-28</strain>
    </source>
</reference>
<keyword evidence="5" id="KW-1185">Reference proteome</keyword>
<dbReference type="GO" id="GO:0006631">
    <property type="term" value="P:fatty acid metabolic process"/>
    <property type="evidence" value="ECO:0007669"/>
    <property type="project" value="TreeGrafter"/>
</dbReference>
<evidence type="ECO:0000259" key="3">
    <source>
        <dbReference type="Pfam" id="PF00501"/>
    </source>
</evidence>
<protein>
    <recommendedName>
        <fullName evidence="3">AMP-dependent synthetase/ligase domain-containing protein</fullName>
    </recommendedName>
</protein>
<accession>A0A271J4D8</accession>
<evidence type="ECO:0000256" key="2">
    <source>
        <dbReference type="ARBA" id="ARBA00022598"/>
    </source>
</evidence>
<sequence length="523" mass="54537">MTTAARDGGTNVVERFQSQAEARPEAPAIVEGRGRHRRVTTFADLDRQAAAGAGRLTAAGVGRGDRVLVLVPVSSALYAVLAAVFRVGAVAVIVDPGAGRERLAEAVGRVRPQAFVGTPKAHLLRLLAASVRRIPTRFVVGGWAPLAERWEGGPPVPVADVGRDAPALLTFTSGTTGRPKAAVRTHGLLGAQHAALTDALDLQPDDVDLATLPVVVLATLASGVTTVLADADLRRPGAVDASRVLRQMRAEGVTRCVASPAFFERLLAHPEADALRQLRRVDTGGAPVFPDLLARLGALVGEAVGVYGSTEAEPIAHVAAPSEADLRRVAAGEGLPAGPPVAAVDLRIVPDRWGEPLGPFTEAEWEARSLGPGAVGEIVVAGDHVVPGYLDGEGDAETKVDVAGRRWHRTGDAGRLDADGRLWLLGRCAAVSRREGSVVYPLQVEAALRTRLDARAAFVEIDGQRVVAVEGAVPDGLAEAVPWAAIDAVVSVDALPVDRRHNAKVDLGALCKRLEGTIARAPA</sequence>
<dbReference type="RefSeq" id="WP_095511486.1">
    <property type="nucleotide sequence ID" value="NZ_MQWD01000001.1"/>
</dbReference>
<comment type="caution">
    <text evidence="4">The sequence shown here is derived from an EMBL/GenBank/DDBJ whole genome shotgun (WGS) entry which is preliminary data.</text>
</comment>
<comment type="similarity">
    <text evidence="1">Belongs to the ATP-dependent AMP-binding enzyme family.</text>
</comment>
<evidence type="ECO:0000313" key="4">
    <source>
        <dbReference type="EMBL" id="PAP77815.1"/>
    </source>
</evidence>
<proteinExistence type="inferred from homology"/>
<dbReference type="Proteomes" id="UP000216339">
    <property type="component" value="Unassembled WGS sequence"/>
</dbReference>
<dbReference type="Gene3D" id="3.40.50.12780">
    <property type="entry name" value="N-terminal domain of ligase-like"/>
    <property type="match status" value="1"/>
</dbReference>
<dbReference type="InterPro" id="IPR042099">
    <property type="entry name" value="ANL_N_sf"/>
</dbReference>
<gene>
    <name evidence="4" type="ORF">BSZ37_15880</name>
</gene>
<evidence type="ECO:0000256" key="1">
    <source>
        <dbReference type="ARBA" id="ARBA00006432"/>
    </source>
</evidence>
<dbReference type="PANTHER" id="PTHR43201">
    <property type="entry name" value="ACYL-COA SYNTHETASE"/>
    <property type="match status" value="1"/>
</dbReference>
<dbReference type="PANTHER" id="PTHR43201:SF5">
    <property type="entry name" value="MEDIUM-CHAIN ACYL-COA LIGASE ACSF2, MITOCHONDRIAL"/>
    <property type="match status" value="1"/>
</dbReference>
<dbReference type="AlphaFoldDB" id="A0A271J4D8"/>
<organism evidence="4 5">
    <name type="scientific">Rubrivirga marina</name>
    <dbReference type="NCBI Taxonomy" id="1196024"/>
    <lineage>
        <taxon>Bacteria</taxon>
        <taxon>Pseudomonadati</taxon>
        <taxon>Rhodothermota</taxon>
        <taxon>Rhodothermia</taxon>
        <taxon>Rhodothermales</taxon>
        <taxon>Rubricoccaceae</taxon>
        <taxon>Rubrivirga</taxon>
    </lineage>
</organism>
<dbReference type="OrthoDB" id="812569at2"/>
<dbReference type="EMBL" id="MQWD01000001">
    <property type="protein sequence ID" value="PAP77815.1"/>
    <property type="molecule type" value="Genomic_DNA"/>
</dbReference>
<dbReference type="InterPro" id="IPR000873">
    <property type="entry name" value="AMP-dep_synth/lig_dom"/>
</dbReference>
<evidence type="ECO:0000313" key="5">
    <source>
        <dbReference type="Proteomes" id="UP000216339"/>
    </source>
</evidence>
<name>A0A271J4D8_9BACT</name>
<dbReference type="InterPro" id="IPR020845">
    <property type="entry name" value="AMP-binding_CS"/>
</dbReference>
<feature type="domain" description="AMP-dependent synthetase/ligase" evidence="3">
    <location>
        <begin position="16"/>
        <end position="390"/>
    </location>
</feature>
<dbReference type="PROSITE" id="PS00455">
    <property type="entry name" value="AMP_BINDING"/>
    <property type="match status" value="1"/>
</dbReference>
<dbReference type="GO" id="GO:0031956">
    <property type="term" value="F:medium-chain fatty acid-CoA ligase activity"/>
    <property type="evidence" value="ECO:0007669"/>
    <property type="project" value="TreeGrafter"/>
</dbReference>
<dbReference type="Pfam" id="PF00501">
    <property type="entry name" value="AMP-binding"/>
    <property type="match status" value="1"/>
</dbReference>